<dbReference type="PANTHER" id="PTHR24168:SF23">
    <property type="entry name" value="KN MOTIF AND ANKYRIN REPEAT DOMAIN-CONTAINING PROTEIN 3"/>
    <property type="match status" value="1"/>
</dbReference>
<dbReference type="PROSITE" id="PS50297">
    <property type="entry name" value="ANK_REP_REGION"/>
    <property type="match status" value="2"/>
</dbReference>
<evidence type="ECO:0000256" key="2">
    <source>
        <dbReference type="ARBA" id="ARBA00022737"/>
    </source>
</evidence>
<feature type="region of interest" description="Disordered" evidence="7">
    <location>
        <begin position="199"/>
        <end position="219"/>
    </location>
</feature>
<dbReference type="SMART" id="SM00248">
    <property type="entry name" value="ANK"/>
    <property type="match status" value="5"/>
</dbReference>
<feature type="compositionally biased region" description="Low complexity" evidence="7">
    <location>
        <begin position="63"/>
        <end position="73"/>
    </location>
</feature>
<keyword evidence="9" id="KW-1185">Reference proteome</keyword>
<name>A0A8J4UI79_CLAMG</name>
<dbReference type="EMBL" id="QNUK01000023">
    <property type="protein sequence ID" value="KAF5907266.1"/>
    <property type="molecule type" value="Genomic_DNA"/>
</dbReference>
<dbReference type="Pfam" id="PF12075">
    <property type="entry name" value="KN_motif"/>
    <property type="match status" value="1"/>
</dbReference>
<feature type="coiled-coil region" evidence="6">
    <location>
        <begin position="221"/>
        <end position="272"/>
    </location>
</feature>
<evidence type="ECO:0000256" key="4">
    <source>
        <dbReference type="ARBA" id="ARBA00023054"/>
    </source>
</evidence>
<dbReference type="FunFam" id="1.25.40.20:FF:000017">
    <property type="entry name" value="KN motif and ankyrin repeat domain-containing protein 1"/>
    <property type="match status" value="1"/>
</dbReference>
<dbReference type="GO" id="GO:0005856">
    <property type="term" value="C:cytoskeleton"/>
    <property type="evidence" value="ECO:0007669"/>
    <property type="project" value="TreeGrafter"/>
</dbReference>
<evidence type="ECO:0000256" key="3">
    <source>
        <dbReference type="ARBA" id="ARBA00023043"/>
    </source>
</evidence>
<dbReference type="PANTHER" id="PTHR24168">
    <property type="entry name" value="KN MOTIF AND ANKYRIN REPEAT DOMAIN-CONTAINING"/>
    <property type="match status" value="1"/>
</dbReference>
<dbReference type="PROSITE" id="PS50088">
    <property type="entry name" value="ANK_REPEAT"/>
    <property type="match status" value="3"/>
</dbReference>
<evidence type="ECO:0000256" key="7">
    <source>
        <dbReference type="SAM" id="MobiDB-lite"/>
    </source>
</evidence>
<gene>
    <name evidence="8" type="ORF">DAT39_002971</name>
</gene>
<dbReference type="InterPro" id="IPR021939">
    <property type="entry name" value="KN_motif"/>
</dbReference>
<dbReference type="OrthoDB" id="5406014at2759"/>
<dbReference type="GO" id="GO:0005737">
    <property type="term" value="C:cytoplasm"/>
    <property type="evidence" value="ECO:0007669"/>
    <property type="project" value="TreeGrafter"/>
</dbReference>
<dbReference type="InterPro" id="IPR036770">
    <property type="entry name" value="Ankyrin_rpt-contain_sf"/>
</dbReference>
<reference evidence="8" key="1">
    <citation type="submission" date="2020-07" db="EMBL/GenBank/DDBJ databases">
        <title>Clarias magur genome sequencing, assembly and annotation.</title>
        <authorList>
            <person name="Kushwaha B."/>
            <person name="Kumar R."/>
            <person name="Das P."/>
            <person name="Joshi C.G."/>
            <person name="Kumar D."/>
            <person name="Nagpure N.S."/>
            <person name="Pandey M."/>
            <person name="Agarwal S."/>
            <person name="Srivastava S."/>
            <person name="Singh M."/>
            <person name="Sahoo L."/>
            <person name="Jayasankar P."/>
            <person name="Meher P.K."/>
            <person name="Koringa P.G."/>
            <person name="Iquebal M.A."/>
            <person name="Das S.P."/>
            <person name="Bit A."/>
            <person name="Patnaik S."/>
            <person name="Patel N."/>
            <person name="Shah T.M."/>
            <person name="Hinsu A."/>
            <person name="Jena J.K."/>
        </authorList>
    </citation>
    <scope>NUCLEOTIDE SEQUENCE</scope>
    <source>
        <strain evidence="8">CIFAMagur01</strain>
        <tissue evidence="8">Testis</tissue>
    </source>
</reference>
<proteinExistence type="predicted"/>
<accession>A0A8J4UI79</accession>
<organism evidence="8 9">
    <name type="scientific">Clarias magur</name>
    <name type="common">Asian catfish</name>
    <name type="synonym">Macropteronotus magur</name>
    <dbReference type="NCBI Taxonomy" id="1594786"/>
    <lineage>
        <taxon>Eukaryota</taxon>
        <taxon>Metazoa</taxon>
        <taxon>Chordata</taxon>
        <taxon>Craniata</taxon>
        <taxon>Vertebrata</taxon>
        <taxon>Euteleostomi</taxon>
        <taxon>Actinopterygii</taxon>
        <taxon>Neopterygii</taxon>
        <taxon>Teleostei</taxon>
        <taxon>Ostariophysi</taxon>
        <taxon>Siluriformes</taxon>
        <taxon>Clariidae</taxon>
        <taxon>Clarias</taxon>
    </lineage>
</organism>
<keyword evidence="3 5" id="KW-0040">ANK repeat</keyword>
<keyword evidence="2" id="KW-0677">Repeat</keyword>
<feature type="non-terminal residue" evidence="8">
    <location>
        <position position="886"/>
    </location>
</feature>
<feature type="repeat" description="ANK" evidence="5">
    <location>
        <begin position="715"/>
        <end position="740"/>
    </location>
</feature>
<feature type="repeat" description="ANK" evidence="5">
    <location>
        <begin position="820"/>
        <end position="853"/>
    </location>
</feature>
<feature type="repeat" description="ANK" evidence="5">
    <location>
        <begin position="787"/>
        <end position="819"/>
    </location>
</feature>
<dbReference type="InterPro" id="IPR047184">
    <property type="entry name" value="KANK1-4"/>
</dbReference>
<evidence type="ECO:0000256" key="6">
    <source>
        <dbReference type="SAM" id="Coils"/>
    </source>
</evidence>
<evidence type="ECO:0000313" key="9">
    <source>
        <dbReference type="Proteomes" id="UP000727407"/>
    </source>
</evidence>
<feature type="region of interest" description="Disordered" evidence="7">
    <location>
        <begin position="33"/>
        <end position="124"/>
    </location>
</feature>
<feature type="compositionally biased region" description="Acidic residues" evidence="7">
    <location>
        <begin position="558"/>
        <end position="575"/>
    </location>
</feature>
<dbReference type="GO" id="GO:0030837">
    <property type="term" value="P:negative regulation of actin filament polymerization"/>
    <property type="evidence" value="ECO:0007669"/>
    <property type="project" value="InterPro"/>
</dbReference>
<feature type="coiled-coil region" evidence="6">
    <location>
        <begin position="373"/>
        <end position="421"/>
    </location>
</feature>
<feature type="compositionally biased region" description="Low complexity" evidence="7">
    <location>
        <begin position="90"/>
        <end position="105"/>
    </location>
</feature>
<evidence type="ECO:0000313" key="8">
    <source>
        <dbReference type="EMBL" id="KAF5907266.1"/>
    </source>
</evidence>
<comment type="caution">
    <text evidence="8">The sequence shown here is derived from an EMBL/GenBank/DDBJ whole genome shotgun (WGS) entry which is preliminary data.</text>
</comment>
<evidence type="ECO:0000256" key="1">
    <source>
        <dbReference type="ARBA" id="ARBA00022553"/>
    </source>
</evidence>
<dbReference type="Pfam" id="PF12796">
    <property type="entry name" value="Ank_2"/>
    <property type="match status" value="2"/>
</dbReference>
<keyword evidence="1" id="KW-0597">Phosphoprotein</keyword>
<dbReference type="Proteomes" id="UP000727407">
    <property type="component" value="Unassembled WGS sequence"/>
</dbReference>
<dbReference type="InterPro" id="IPR002110">
    <property type="entry name" value="Ankyrin_rpt"/>
</dbReference>
<feature type="region of interest" description="Disordered" evidence="7">
    <location>
        <begin position="503"/>
        <end position="538"/>
    </location>
</feature>
<dbReference type="AlphaFoldDB" id="A0A8J4UI79"/>
<keyword evidence="4 6" id="KW-0175">Coiled coil</keyword>
<feature type="region of interest" description="Disordered" evidence="7">
    <location>
        <begin position="554"/>
        <end position="609"/>
    </location>
</feature>
<sequence>MDHGASYSVQTPYGFQLDLDFLKYVEEIESGQTLRRTNMSPRRGSRSDRVSQRSVGGRTSGWTSTESLASTTSEDGRSLPQAVPRSHVTSASRSQSLSPSLAISPTLTSCSKMPPPPPPRNPRVERTLLETSRRLQQEQSLCPNGLGSALSDLPKESVKELGSNSSISVPSQIATDSHILQISPVVQNPSIGGWTRFSPQNSGRSTPASVSGTSSFPPGQLQTVREQMAFALRQLREMEEKVKGVTALEREVSMLREEKDRLLIALQKKTEEVTALVNAKNCALVEHAPLSSSLEPSRTSQDKRSGEKVMVIEKRSIAVGDDLPLKNVQDVKDAAVEAAVDVCHRGMETEPVPVCDEEVQAEVSTREVEVWVMESLLGLSSETEQEIENLQDTIKCQQESVHLLERRLSQANQDLEELRALEMARTSKIMLERETLVKPETADVLVETELCSKTSVGVGVSSADFPAIKMDQSIQTDFVESSDKKMAVIQVDAGIQWEDLLNADKKDDQEQSVSADATGPLKSIMKRKDGSGSSTACSGGKKSLKFVGILNGGYESTSSEEEEEEEDGSSSDESEAGGGSDSSGEEAAALEDTSDEERNINLEDSDSDENIAAVKDDVKDQAEVLKEKFELSSKMREACLILKNHLNDDAKTPQSKELVGQLSIQLSSTHTVQLEWFRVSSAKTAQPSRVSNYLMAFSELSPGLVRHIVNMTDGNGNTALHYSVSHSNFTIVGLLLDTGVCSVDKQNKAGYTAVMLAALSAVKEEKDFLVVKKLFSLGNVNAKASQAGQTALMLAVSHGRQEMVRALLECGANVNIQDDEGSTALMCASEHGRAEIVSLLLEQPGCDIAIIDNDGSNALSIALEASHSDIAVLLYAHMNYSKAQAD</sequence>
<evidence type="ECO:0000256" key="5">
    <source>
        <dbReference type="PROSITE-ProRule" id="PRU00023"/>
    </source>
</evidence>
<dbReference type="Gene3D" id="1.25.40.20">
    <property type="entry name" value="Ankyrin repeat-containing domain"/>
    <property type="match status" value="1"/>
</dbReference>
<protein>
    <submittedName>
        <fullName evidence="8">KN motif and ankyrin repeat domain-containing protein 3-like</fullName>
    </submittedName>
</protein>
<dbReference type="SUPFAM" id="SSF48403">
    <property type="entry name" value="Ankyrin repeat"/>
    <property type="match status" value="1"/>
</dbReference>